<evidence type="ECO:0000313" key="3">
    <source>
        <dbReference type="Proteomes" id="UP001501521"/>
    </source>
</evidence>
<dbReference type="Gene3D" id="3.30.300.20">
    <property type="match status" value="1"/>
</dbReference>
<name>A0ABP9F9F9_9ACTN</name>
<dbReference type="Pfam" id="PF02566">
    <property type="entry name" value="OsmC"/>
    <property type="match status" value="1"/>
</dbReference>
<keyword evidence="3" id="KW-1185">Reference proteome</keyword>
<dbReference type="SUPFAM" id="SSF82784">
    <property type="entry name" value="OsmC-like"/>
    <property type="match status" value="1"/>
</dbReference>
<comment type="caution">
    <text evidence="2">The sequence shown here is derived from an EMBL/GenBank/DDBJ whole genome shotgun (WGS) entry which is preliminary data.</text>
</comment>
<protein>
    <recommendedName>
        <fullName evidence="4">Osmotically inducible protein OsmC</fullName>
    </recommendedName>
</protein>
<dbReference type="InterPro" id="IPR003718">
    <property type="entry name" value="OsmC/Ohr_fam"/>
</dbReference>
<gene>
    <name evidence="2" type="ORF">GCM10025789_10500</name>
</gene>
<reference evidence="3" key="1">
    <citation type="journal article" date="2019" name="Int. J. Syst. Evol. Microbiol.">
        <title>The Global Catalogue of Microorganisms (GCM) 10K type strain sequencing project: providing services to taxonomists for standard genome sequencing and annotation.</title>
        <authorList>
            <consortium name="The Broad Institute Genomics Platform"/>
            <consortium name="The Broad Institute Genome Sequencing Center for Infectious Disease"/>
            <person name="Wu L."/>
            <person name="Ma J."/>
        </authorList>
    </citation>
    <scope>NUCLEOTIDE SEQUENCE [LARGE SCALE GENOMIC DNA]</scope>
    <source>
        <strain evidence="3">JCM 19125</strain>
    </source>
</reference>
<evidence type="ECO:0008006" key="4">
    <source>
        <dbReference type="Google" id="ProtNLM"/>
    </source>
</evidence>
<evidence type="ECO:0000256" key="1">
    <source>
        <dbReference type="SAM" id="MobiDB-lite"/>
    </source>
</evidence>
<organism evidence="2 3">
    <name type="scientific">Tessaracoccus lubricantis</name>
    <dbReference type="NCBI Taxonomy" id="545543"/>
    <lineage>
        <taxon>Bacteria</taxon>
        <taxon>Bacillati</taxon>
        <taxon>Actinomycetota</taxon>
        <taxon>Actinomycetes</taxon>
        <taxon>Propionibacteriales</taxon>
        <taxon>Propionibacteriaceae</taxon>
        <taxon>Tessaracoccus</taxon>
    </lineage>
</organism>
<evidence type="ECO:0000313" key="2">
    <source>
        <dbReference type="EMBL" id="GAA4894977.1"/>
    </source>
</evidence>
<feature type="region of interest" description="Disordered" evidence="1">
    <location>
        <begin position="28"/>
        <end position="47"/>
    </location>
</feature>
<dbReference type="Proteomes" id="UP001501521">
    <property type="component" value="Unassembled WGS sequence"/>
</dbReference>
<accession>A0ABP9F9F9</accession>
<proteinExistence type="predicted"/>
<dbReference type="EMBL" id="BAABLV010000017">
    <property type="protein sequence ID" value="GAA4894977.1"/>
    <property type="molecule type" value="Genomic_DNA"/>
</dbReference>
<dbReference type="InterPro" id="IPR036102">
    <property type="entry name" value="OsmC/Ohrsf"/>
</dbReference>
<sequence length="197" mass="20861">MKLGLGVGGRHAAWTLQVLCADGRRVSAPRHAPAAPDDGGSPSYAPTAYAGAMTEQIKSPRAVDVHRVSSTDFRATNERGGEIAIGTGGDELFTPVELLLAAIAACGSIDVDMLTTRRAVPEVFAVEAAGTSVKDATGNRLEDIRVTFDVRFPEGEDGDRARRILDQSIARARDFLCTVSRTVAIGTPVEMVPANRE</sequence>
<dbReference type="InterPro" id="IPR015946">
    <property type="entry name" value="KH_dom-like_a/b"/>
</dbReference>